<dbReference type="Proteomes" id="UP000494174">
    <property type="component" value="Unassembled WGS sequence"/>
</dbReference>
<accession>A0A6P2HQW2</accession>
<gene>
    <name evidence="1" type="ORF">BLA15945_00826</name>
</gene>
<dbReference type="AlphaFoldDB" id="A0A6P2HQW2"/>
<evidence type="ECO:0000313" key="2">
    <source>
        <dbReference type="Proteomes" id="UP000494174"/>
    </source>
</evidence>
<name>A0A6P2HQW2_BURL3</name>
<evidence type="ECO:0000313" key="1">
    <source>
        <dbReference type="EMBL" id="VWB20493.1"/>
    </source>
</evidence>
<proteinExistence type="predicted"/>
<protein>
    <submittedName>
        <fullName evidence="1">Uncharacterized protein</fullName>
    </submittedName>
</protein>
<reference evidence="1 2" key="1">
    <citation type="submission" date="2019-09" db="EMBL/GenBank/DDBJ databases">
        <authorList>
            <person name="Depoorter E."/>
        </authorList>
    </citation>
    <scope>NUCLEOTIDE SEQUENCE [LARGE SCALE GENOMIC DNA]</scope>
    <source>
        <strain evidence="1">R-15945</strain>
    </source>
</reference>
<organism evidence="1 2">
    <name type="scientific">Burkholderia lata (strain ATCC 17760 / DSM 23089 / LMG 22485 / NCIMB 9086 / R18194 / 383)</name>
    <dbReference type="NCBI Taxonomy" id="482957"/>
    <lineage>
        <taxon>Bacteria</taxon>
        <taxon>Pseudomonadati</taxon>
        <taxon>Pseudomonadota</taxon>
        <taxon>Betaproteobacteria</taxon>
        <taxon>Burkholderiales</taxon>
        <taxon>Burkholderiaceae</taxon>
        <taxon>Burkholderia</taxon>
        <taxon>Burkholderia cepacia complex</taxon>
    </lineage>
</organism>
<dbReference type="EMBL" id="CABVPU010000002">
    <property type="protein sequence ID" value="VWB20493.1"/>
    <property type="molecule type" value="Genomic_DNA"/>
</dbReference>
<sequence length="208" mass="22967">MSCDSPCALIVIALFEKNMEIVMSTHATFTFGLQCGGSVVLYIPHNGYPFDAAVYLLAAHLSNAGAPLVDRFHRVNKVTELTSLEAPKNLSYHYVIDLAGYLFAYQRDSRTGEWMRFFSGHYAEFINEHAPFAAFGDGTLKLIRTSSAGDDREWVTRGQLIARHAAAVAALSSHCERFPEQADAIAGYQDDVDSLAIALHQYNSNNID</sequence>